<gene>
    <name evidence="1" type="ORF">Premu_1619</name>
</gene>
<accession>F8NCJ3</accession>
<dbReference type="HOGENOM" id="CLU_2864098_0_0_10"/>
<dbReference type="EMBL" id="GL945017">
    <property type="protein sequence ID" value="EGN57029.1"/>
    <property type="molecule type" value="Genomic_DNA"/>
</dbReference>
<proteinExistence type="predicted"/>
<protein>
    <submittedName>
        <fullName evidence="1">Uncharacterized protein</fullName>
    </submittedName>
</protein>
<dbReference type="STRING" id="688246.Premu_1619"/>
<dbReference type="Proteomes" id="UP000002772">
    <property type="component" value="Unassembled WGS sequence"/>
</dbReference>
<sequence length="64" mass="7856">MNVNHHQTKRDRSYFEWGDNMQIVRKGNGDMRPLKNLHPLNFHPYTIRRMNIFDQKMPLEVIFE</sequence>
<evidence type="ECO:0000313" key="1">
    <source>
        <dbReference type="EMBL" id="EGN57029.1"/>
    </source>
</evidence>
<organism evidence="1 2">
    <name type="scientific">Hallella multisaccharivorax DSM 17128</name>
    <dbReference type="NCBI Taxonomy" id="688246"/>
    <lineage>
        <taxon>Bacteria</taxon>
        <taxon>Pseudomonadati</taxon>
        <taxon>Bacteroidota</taxon>
        <taxon>Bacteroidia</taxon>
        <taxon>Bacteroidales</taxon>
        <taxon>Prevotellaceae</taxon>
        <taxon>Hallella</taxon>
    </lineage>
</organism>
<keyword evidence="2" id="KW-1185">Reference proteome</keyword>
<dbReference type="AlphaFoldDB" id="F8NCJ3"/>
<evidence type="ECO:0000313" key="2">
    <source>
        <dbReference type="Proteomes" id="UP000002772"/>
    </source>
</evidence>
<dbReference type="RefSeq" id="WP_007574386.1">
    <property type="nucleotide sequence ID" value="NZ_GL945017.1"/>
</dbReference>
<reference evidence="2" key="1">
    <citation type="journal article" date="2011" name="Stand. Genomic Sci.">
        <title>Non-contiguous finished genome sequence of the opportunistic oral pathogen Prevotella multisaccharivorax type strain (PPPA20).</title>
        <authorList>
            <person name="Pati A."/>
            <person name="Gronow S."/>
            <person name="Lu M."/>
            <person name="Lapidus A."/>
            <person name="Nolan M."/>
            <person name="Lucas S."/>
            <person name="Hammon N."/>
            <person name="Deshpande S."/>
            <person name="Cheng J.F."/>
            <person name="Tapia R."/>
            <person name="Han C."/>
            <person name="Goodwin L."/>
            <person name="Pitluck S."/>
            <person name="Liolios K."/>
            <person name="Pagani I."/>
            <person name="Mavromatis K."/>
            <person name="Mikhailova N."/>
            <person name="Huntemann M."/>
            <person name="Chen A."/>
            <person name="Palaniappan K."/>
            <person name="Land M."/>
            <person name="Hauser L."/>
            <person name="Detter J.C."/>
            <person name="Brambilla E.M."/>
            <person name="Rohde M."/>
            <person name="Goker M."/>
            <person name="Woyke T."/>
            <person name="Bristow J."/>
            <person name="Eisen J.A."/>
            <person name="Markowitz V."/>
            <person name="Hugenholtz P."/>
            <person name="Kyrpides N.C."/>
            <person name="Klenk H.P."/>
            <person name="Ivanova N."/>
        </authorList>
    </citation>
    <scope>NUCLEOTIDE SEQUENCE [LARGE SCALE GENOMIC DNA]</scope>
    <source>
        <strain evidence="2">DSM 17128</strain>
    </source>
</reference>
<name>F8NCJ3_9BACT</name>